<evidence type="ECO:0000256" key="8">
    <source>
        <dbReference type="ARBA" id="ARBA00022989"/>
    </source>
</evidence>
<keyword evidence="4" id="KW-1003">Cell membrane</keyword>
<keyword evidence="5" id="KW-0997">Cell inner membrane</keyword>
<dbReference type="GO" id="GO:0098797">
    <property type="term" value="C:plasma membrane protein complex"/>
    <property type="evidence" value="ECO:0007669"/>
    <property type="project" value="TreeGrafter"/>
</dbReference>
<evidence type="ECO:0000256" key="1">
    <source>
        <dbReference type="ARBA" id="ARBA00004383"/>
    </source>
</evidence>
<dbReference type="GO" id="GO:0031992">
    <property type="term" value="F:energy transducer activity"/>
    <property type="evidence" value="ECO:0007669"/>
    <property type="project" value="TreeGrafter"/>
</dbReference>
<dbReference type="GO" id="GO:0015031">
    <property type="term" value="P:protein transport"/>
    <property type="evidence" value="ECO:0007669"/>
    <property type="project" value="UniProtKB-KW"/>
</dbReference>
<protein>
    <recommendedName>
        <fullName evidence="12">TonB C-terminal domain-containing protein</fullName>
    </recommendedName>
</protein>
<feature type="compositionally biased region" description="Pro residues" evidence="10">
    <location>
        <begin position="74"/>
        <end position="85"/>
    </location>
</feature>
<dbReference type="EMBL" id="CP047423">
    <property type="protein sequence ID" value="QPD03503.1"/>
    <property type="molecule type" value="Genomic_DNA"/>
</dbReference>
<dbReference type="AlphaFoldDB" id="A0A7S8FCU7"/>
<feature type="region of interest" description="Disordered" evidence="10">
    <location>
        <begin position="59"/>
        <end position="90"/>
    </location>
</feature>
<keyword evidence="3" id="KW-0813">Transport</keyword>
<feature type="domain" description="TonB C-terminal" evidence="12">
    <location>
        <begin position="190"/>
        <end position="281"/>
    </location>
</feature>
<accession>A0A7S8FCU7</accession>
<dbReference type="SUPFAM" id="SSF74653">
    <property type="entry name" value="TolA/TonB C-terminal domain"/>
    <property type="match status" value="1"/>
</dbReference>
<dbReference type="InterPro" id="IPR051045">
    <property type="entry name" value="TonB-dependent_transducer"/>
</dbReference>
<feature type="compositionally biased region" description="Low complexity" evidence="10">
    <location>
        <begin position="60"/>
        <end position="73"/>
    </location>
</feature>
<dbReference type="InterPro" id="IPR006260">
    <property type="entry name" value="TonB/TolA_C"/>
</dbReference>
<keyword evidence="6 11" id="KW-0812">Transmembrane</keyword>
<organism evidence="13 14">
    <name type="scientific">Candidatus Nitrospira kreftii</name>
    <dbReference type="NCBI Taxonomy" id="2652173"/>
    <lineage>
        <taxon>Bacteria</taxon>
        <taxon>Pseudomonadati</taxon>
        <taxon>Nitrospirota</taxon>
        <taxon>Nitrospiria</taxon>
        <taxon>Nitrospirales</taxon>
        <taxon>Nitrospiraceae</taxon>
        <taxon>Nitrospira</taxon>
    </lineage>
</organism>
<sequence length="281" mass="31571">MTTFEFNRINANAIPEQARGWMASVMLHLLGFAAATLVMAEIERPVPRELFQWDISMVDSPTPSESQPTEPVVQLPPSPVKPSPPVRQTKPTIVEQPLPRAPQEVTVPVETTQMVKDVVTNAEPVMEYAAVESTDQPVVAPQAVVAEPVESSDRPMIEQARMVSTAPTFEHRMVQYRPVRHRETRTDYGWLRDLLWKRIEELKHYPRLARENHWEGRVVVQAVIKADGTVGDLSVAESSGHALLDQDALVVMRKASPLTLVHQMERAQITILVPISYRLEG</sequence>
<evidence type="ECO:0000256" key="5">
    <source>
        <dbReference type="ARBA" id="ARBA00022519"/>
    </source>
</evidence>
<evidence type="ECO:0000256" key="11">
    <source>
        <dbReference type="SAM" id="Phobius"/>
    </source>
</evidence>
<keyword evidence="8 11" id="KW-1133">Transmembrane helix</keyword>
<evidence type="ECO:0000313" key="14">
    <source>
        <dbReference type="Proteomes" id="UP000593737"/>
    </source>
</evidence>
<name>A0A7S8FCU7_9BACT</name>
<comment type="similarity">
    <text evidence="2">Belongs to the TonB family.</text>
</comment>
<comment type="subcellular location">
    <subcellularLocation>
        <location evidence="1">Cell inner membrane</location>
        <topology evidence="1">Single-pass membrane protein</topology>
        <orientation evidence="1">Periplasmic side</orientation>
    </subcellularLocation>
</comment>
<keyword evidence="7" id="KW-0653">Protein transport</keyword>
<evidence type="ECO:0000256" key="3">
    <source>
        <dbReference type="ARBA" id="ARBA00022448"/>
    </source>
</evidence>
<dbReference type="NCBIfam" id="TIGR01352">
    <property type="entry name" value="tonB_Cterm"/>
    <property type="match status" value="1"/>
</dbReference>
<gene>
    <name evidence="13" type="ORF">Nkreftii_001277</name>
</gene>
<dbReference type="GO" id="GO:0055085">
    <property type="term" value="P:transmembrane transport"/>
    <property type="evidence" value="ECO:0007669"/>
    <property type="project" value="InterPro"/>
</dbReference>
<evidence type="ECO:0000259" key="12">
    <source>
        <dbReference type="PROSITE" id="PS52015"/>
    </source>
</evidence>
<evidence type="ECO:0000256" key="6">
    <source>
        <dbReference type="ARBA" id="ARBA00022692"/>
    </source>
</evidence>
<evidence type="ECO:0000256" key="2">
    <source>
        <dbReference type="ARBA" id="ARBA00006555"/>
    </source>
</evidence>
<proteinExistence type="inferred from homology"/>
<dbReference type="PROSITE" id="PS52015">
    <property type="entry name" value="TONB_CTD"/>
    <property type="match status" value="1"/>
</dbReference>
<evidence type="ECO:0000313" key="13">
    <source>
        <dbReference type="EMBL" id="QPD03503.1"/>
    </source>
</evidence>
<dbReference type="Proteomes" id="UP000593737">
    <property type="component" value="Chromosome"/>
</dbReference>
<dbReference type="PANTHER" id="PTHR33446">
    <property type="entry name" value="PROTEIN TONB-RELATED"/>
    <property type="match status" value="1"/>
</dbReference>
<evidence type="ECO:0000256" key="9">
    <source>
        <dbReference type="ARBA" id="ARBA00023136"/>
    </source>
</evidence>
<reference evidence="13 14" key="1">
    <citation type="journal article" date="2020" name="ISME J.">
        <title>Enrichment and physiological characterization of a novel comammox Nitrospira indicates ammonium inhibition of complete nitrification.</title>
        <authorList>
            <person name="Sakoula D."/>
            <person name="Koch H."/>
            <person name="Frank J."/>
            <person name="Jetten M.S.M."/>
            <person name="van Kessel M.A.H.J."/>
            <person name="Lucker S."/>
        </authorList>
    </citation>
    <scope>NUCLEOTIDE SEQUENCE [LARGE SCALE GENOMIC DNA]</scope>
    <source>
        <strain evidence="13">Comreactor17</strain>
    </source>
</reference>
<keyword evidence="9 11" id="KW-0472">Membrane</keyword>
<dbReference type="PANTHER" id="PTHR33446:SF2">
    <property type="entry name" value="PROTEIN TONB"/>
    <property type="match status" value="1"/>
</dbReference>
<feature type="transmembrane region" description="Helical" evidence="11">
    <location>
        <begin position="20"/>
        <end position="40"/>
    </location>
</feature>
<dbReference type="Pfam" id="PF03544">
    <property type="entry name" value="TonB_C"/>
    <property type="match status" value="1"/>
</dbReference>
<evidence type="ECO:0000256" key="10">
    <source>
        <dbReference type="SAM" id="MobiDB-lite"/>
    </source>
</evidence>
<dbReference type="InterPro" id="IPR037682">
    <property type="entry name" value="TonB_C"/>
</dbReference>
<dbReference type="KEGG" id="nkf:Nkreftii_001277"/>
<evidence type="ECO:0000256" key="4">
    <source>
        <dbReference type="ARBA" id="ARBA00022475"/>
    </source>
</evidence>
<evidence type="ECO:0000256" key="7">
    <source>
        <dbReference type="ARBA" id="ARBA00022927"/>
    </source>
</evidence>
<dbReference type="Gene3D" id="3.30.1150.10">
    <property type="match status" value="1"/>
</dbReference>